<dbReference type="InterPro" id="IPR043132">
    <property type="entry name" value="BCAT-like_C"/>
</dbReference>
<dbReference type="GO" id="GO:0004084">
    <property type="term" value="F:branched-chain-amino-acid transaminase activity"/>
    <property type="evidence" value="ECO:0007669"/>
    <property type="project" value="UniProtKB-EC"/>
</dbReference>
<reference evidence="9 10" key="1">
    <citation type="submission" date="2019-09" db="EMBL/GenBank/DDBJ databases">
        <title>Genome sequence of Hymenobacter sp. M3.</title>
        <authorList>
            <person name="Srinivasan S."/>
        </authorList>
    </citation>
    <scope>NUCLEOTIDE SEQUENCE [LARGE SCALE GENOMIC DNA]</scope>
    <source>
        <strain evidence="9 10">M3</strain>
    </source>
</reference>
<comment type="pathway">
    <text evidence="1">Amino-acid biosynthesis; L-isoleucine biosynthesis; L-isoleucine from 2-oxobutanoate: step 4/4.</text>
</comment>
<dbReference type="PANTHER" id="PTHR42743:SF11">
    <property type="entry name" value="AMINODEOXYCHORISMATE LYASE"/>
    <property type="match status" value="1"/>
</dbReference>
<dbReference type="Pfam" id="PF01063">
    <property type="entry name" value="Aminotran_4"/>
    <property type="match status" value="1"/>
</dbReference>
<keyword evidence="9" id="KW-0032">Aminotransferase</keyword>
<comment type="catalytic activity">
    <reaction evidence="6">
        <text>L-valine + 2-oxoglutarate = 3-methyl-2-oxobutanoate + L-glutamate</text>
        <dbReference type="Rhea" id="RHEA:24813"/>
        <dbReference type="ChEBI" id="CHEBI:11851"/>
        <dbReference type="ChEBI" id="CHEBI:16810"/>
        <dbReference type="ChEBI" id="CHEBI:29985"/>
        <dbReference type="ChEBI" id="CHEBI:57762"/>
        <dbReference type="EC" id="2.6.1.42"/>
    </reaction>
</comment>
<dbReference type="EC" id="2.6.1.42" evidence="5"/>
<gene>
    <name evidence="9" type="ORF">F0P96_19020</name>
</gene>
<evidence type="ECO:0000256" key="6">
    <source>
        <dbReference type="ARBA" id="ARBA00048212"/>
    </source>
</evidence>
<comment type="pathway">
    <text evidence="2">Amino-acid biosynthesis; L-valine biosynthesis; L-valine from pyruvate: step 4/4.</text>
</comment>
<name>A0A7L4ZT52_9BACT</name>
<dbReference type="SUPFAM" id="SSF56752">
    <property type="entry name" value="D-aminoacid aminotransferase-like PLP-dependent enzymes"/>
    <property type="match status" value="1"/>
</dbReference>
<protein>
    <recommendedName>
        <fullName evidence="5">branched-chain-amino-acid transaminase</fullName>
        <ecNumber evidence="5">2.6.1.42</ecNumber>
    </recommendedName>
</protein>
<keyword evidence="10" id="KW-1185">Reference proteome</keyword>
<accession>A0A7L4ZT52</accession>
<evidence type="ECO:0000256" key="3">
    <source>
        <dbReference type="ARBA" id="ARBA00005072"/>
    </source>
</evidence>
<dbReference type="Proteomes" id="UP000326380">
    <property type="component" value="Unassembled WGS sequence"/>
</dbReference>
<keyword evidence="9" id="KW-0808">Transferase</keyword>
<dbReference type="InterPro" id="IPR043131">
    <property type="entry name" value="BCAT-like_N"/>
</dbReference>
<dbReference type="InterPro" id="IPR036038">
    <property type="entry name" value="Aminotransferase-like"/>
</dbReference>
<dbReference type="RefSeq" id="WP_151080570.1">
    <property type="nucleotide sequence ID" value="NZ_CP047647.1"/>
</dbReference>
<organism evidence="9 10">
    <name type="scientific">Hymenobacter busanensis</name>
    <dbReference type="NCBI Taxonomy" id="2607656"/>
    <lineage>
        <taxon>Bacteria</taxon>
        <taxon>Pseudomonadati</taxon>
        <taxon>Bacteroidota</taxon>
        <taxon>Cytophagia</taxon>
        <taxon>Cytophagales</taxon>
        <taxon>Hymenobacteraceae</taxon>
        <taxon>Hymenobacter</taxon>
    </lineage>
</organism>
<dbReference type="GO" id="GO:0046394">
    <property type="term" value="P:carboxylic acid biosynthetic process"/>
    <property type="evidence" value="ECO:0007669"/>
    <property type="project" value="UniProtKB-ARBA"/>
</dbReference>
<evidence type="ECO:0000256" key="8">
    <source>
        <dbReference type="ARBA" id="ARBA00049229"/>
    </source>
</evidence>
<evidence type="ECO:0000256" key="5">
    <source>
        <dbReference type="ARBA" id="ARBA00013053"/>
    </source>
</evidence>
<comment type="catalytic activity">
    <reaction evidence="8">
        <text>L-leucine + 2-oxoglutarate = 4-methyl-2-oxopentanoate + L-glutamate</text>
        <dbReference type="Rhea" id="RHEA:18321"/>
        <dbReference type="ChEBI" id="CHEBI:16810"/>
        <dbReference type="ChEBI" id="CHEBI:17865"/>
        <dbReference type="ChEBI" id="CHEBI:29985"/>
        <dbReference type="ChEBI" id="CHEBI:57427"/>
        <dbReference type="EC" id="2.6.1.42"/>
    </reaction>
</comment>
<dbReference type="PANTHER" id="PTHR42743">
    <property type="entry name" value="AMINO-ACID AMINOTRANSFERASE"/>
    <property type="match status" value="1"/>
</dbReference>
<proteinExistence type="inferred from homology"/>
<dbReference type="Gene3D" id="3.30.470.10">
    <property type="match status" value="1"/>
</dbReference>
<dbReference type="EMBL" id="VTWU01000008">
    <property type="protein sequence ID" value="KAA9325859.1"/>
    <property type="molecule type" value="Genomic_DNA"/>
</dbReference>
<evidence type="ECO:0000256" key="1">
    <source>
        <dbReference type="ARBA" id="ARBA00004824"/>
    </source>
</evidence>
<evidence type="ECO:0000256" key="4">
    <source>
        <dbReference type="ARBA" id="ARBA00009320"/>
    </source>
</evidence>
<comment type="catalytic activity">
    <reaction evidence="7">
        <text>L-isoleucine + 2-oxoglutarate = (S)-3-methyl-2-oxopentanoate + L-glutamate</text>
        <dbReference type="Rhea" id="RHEA:24801"/>
        <dbReference type="ChEBI" id="CHEBI:16810"/>
        <dbReference type="ChEBI" id="CHEBI:29985"/>
        <dbReference type="ChEBI" id="CHEBI:35146"/>
        <dbReference type="ChEBI" id="CHEBI:58045"/>
        <dbReference type="EC" id="2.6.1.42"/>
    </reaction>
</comment>
<comment type="pathway">
    <text evidence="3">Amino-acid biosynthesis; L-leucine biosynthesis; L-leucine from 3-methyl-2-oxobutanoate: step 4/4.</text>
</comment>
<dbReference type="InterPro" id="IPR050571">
    <property type="entry name" value="Class-IV_PLP-Dep_Aminotrnsfr"/>
</dbReference>
<dbReference type="Gene3D" id="3.20.10.10">
    <property type="entry name" value="D-amino Acid Aminotransferase, subunit A, domain 2"/>
    <property type="match status" value="1"/>
</dbReference>
<evidence type="ECO:0000256" key="2">
    <source>
        <dbReference type="ARBA" id="ARBA00004931"/>
    </source>
</evidence>
<evidence type="ECO:0000313" key="9">
    <source>
        <dbReference type="EMBL" id="KAA9325859.1"/>
    </source>
</evidence>
<evidence type="ECO:0000313" key="10">
    <source>
        <dbReference type="Proteomes" id="UP000326380"/>
    </source>
</evidence>
<comment type="caution">
    <text evidence="9">The sequence shown here is derived from an EMBL/GenBank/DDBJ whole genome shotgun (WGS) entry which is preliminary data.</text>
</comment>
<dbReference type="InterPro" id="IPR001544">
    <property type="entry name" value="Aminotrans_IV"/>
</dbReference>
<comment type="similarity">
    <text evidence="4">Belongs to the class-IV pyridoxal-phosphate-dependent aminotransferase family.</text>
</comment>
<dbReference type="AlphaFoldDB" id="A0A7L4ZT52"/>
<sequence>MMPTDATGWVLHNGQLLPAAGFALPHSSRAALYGDGCFETMVWSAGHIRYVSDHLARLHQACAVLQLQLPSDLQSAEDLAACAARLTAANNLASARLRLQCWRSGAGLYLPETSQAEYILTAAPLHLNNAPIKVAGIAQQVHTVASPLAFCKGPQGWLYVLAAQERAARGLDELVLLDAQGHVAEAVAAAVFWLREGQLFTSALSTGCVAGVRRAHLLRVAQAQGLPCQEGLFGVAELLQAEAVFTANVAGIRAVQQVQGVRFKSEAHPLLQALRQWDAED</sequence>
<evidence type="ECO:0000256" key="7">
    <source>
        <dbReference type="ARBA" id="ARBA00048798"/>
    </source>
</evidence>